<evidence type="ECO:0000259" key="2">
    <source>
        <dbReference type="Pfam" id="PF03067"/>
    </source>
</evidence>
<feature type="domain" description="Chitin-binding type-4" evidence="2">
    <location>
        <begin position="23"/>
        <end position="212"/>
    </location>
</feature>
<dbReference type="SMR" id="A0A7M7HDJ3"/>
<dbReference type="PANTHER" id="PTHR21113:SF4">
    <property type="entry name" value="CHITIN-BINDING TYPE-4 DOMAIN-CONTAINING PROTEIN"/>
    <property type="match status" value="1"/>
</dbReference>
<dbReference type="Proteomes" id="UP000002358">
    <property type="component" value="Chromosome 4"/>
</dbReference>
<feature type="chain" id="PRO_5029613067" description="Chitin-binding type-4 domain-containing protein" evidence="1">
    <location>
        <begin position="23"/>
        <end position="215"/>
    </location>
</feature>
<reference evidence="3" key="1">
    <citation type="submission" date="2021-01" db="UniProtKB">
        <authorList>
            <consortium name="EnsemblMetazoa"/>
        </authorList>
    </citation>
    <scope>IDENTIFICATION</scope>
</reference>
<dbReference type="PANTHER" id="PTHR21113">
    <property type="entry name" value="AGAP001705-PA"/>
    <property type="match status" value="1"/>
</dbReference>
<dbReference type="InterPro" id="IPR004302">
    <property type="entry name" value="Cellulose/chitin-bd_N"/>
</dbReference>
<keyword evidence="1" id="KW-0732">Signal</keyword>
<evidence type="ECO:0000256" key="1">
    <source>
        <dbReference type="SAM" id="SignalP"/>
    </source>
</evidence>
<proteinExistence type="predicted"/>
<gene>
    <name evidence="3" type="primary">100123170</name>
</gene>
<feature type="signal peptide" evidence="1">
    <location>
        <begin position="1"/>
        <end position="22"/>
    </location>
</feature>
<evidence type="ECO:0000313" key="3">
    <source>
        <dbReference type="EnsemblMetazoa" id="XP_008211584"/>
    </source>
</evidence>
<name>A0A7M7HDJ3_NASVI</name>
<dbReference type="InParanoid" id="A0A7M7HDJ3"/>
<organism evidence="3 4">
    <name type="scientific">Nasonia vitripennis</name>
    <name type="common">Parasitic wasp</name>
    <dbReference type="NCBI Taxonomy" id="7425"/>
    <lineage>
        <taxon>Eukaryota</taxon>
        <taxon>Metazoa</taxon>
        <taxon>Ecdysozoa</taxon>
        <taxon>Arthropoda</taxon>
        <taxon>Hexapoda</taxon>
        <taxon>Insecta</taxon>
        <taxon>Pterygota</taxon>
        <taxon>Neoptera</taxon>
        <taxon>Endopterygota</taxon>
        <taxon>Hymenoptera</taxon>
        <taxon>Apocrita</taxon>
        <taxon>Proctotrupomorpha</taxon>
        <taxon>Chalcidoidea</taxon>
        <taxon>Pteromalidae</taxon>
        <taxon>Pteromalinae</taxon>
        <taxon>Nasonia</taxon>
    </lineage>
</organism>
<protein>
    <recommendedName>
        <fullName evidence="2">Chitin-binding type-4 domain-containing protein</fullName>
    </recommendedName>
</protein>
<dbReference type="OrthoDB" id="64893at2759"/>
<dbReference type="Pfam" id="PF03067">
    <property type="entry name" value="LPMO_10"/>
    <property type="match status" value="1"/>
</dbReference>
<sequence>MAFKFIFAGLLVVLLSSWEIDAHGRLMEPVNRGSAWRKGFQTPKNYDDNANFCGGFGIQHGSKNKGRCGTCGDNFADPQPRDNENGGKYGTGTIVRRYSPGEHIELQVLITANHMGHFEFSLCPLNSTMELETEECFDAHRLYLIDGSLEYPVAGGVLGMFNMTVALPPGLTCEHCVLRWHYHCGNNWGICPDGTGRVGCGRQENFRTCSDIAIL</sequence>
<dbReference type="AlphaFoldDB" id="A0A7M7HDJ3"/>
<dbReference type="EnsemblMetazoa" id="XM_008213362">
    <property type="protein sequence ID" value="XP_008211584"/>
    <property type="gene ID" value="LOC100123170"/>
</dbReference>
<dbReference type="KEGG" id="nvi:100123170"/>
<evidence type="ECO:0000313" key="4">
    <source>
        <dbReference type="Proteomes" id="UP000002358"/>
    </source>
</evidence>
<keyword evidence="4" id="KW-1185">Reference proteome</keyword>
<accession>A0A7M7HDJ3</accession>
<dbReference type="OMA" id="QPRPNEI"/>